<organism evidence="1 2">
    <name type="scientific">Halorubrum distributum JCM 13916</name>
    <dbReference type="NCBI Taxonomy" id="1230455"/>
    <lineage>
        <taxon>Archaea</taxon>
        <taxon>Methanobacteriati</taxon>
        <taxon>Methanobacteriota</taxon>
        <taxon>Stenosarchaea group</taxon>
        <taxon>Halobacteria</taxon>
        <taxon>Halobacteriales</taxon>
        <taxon>Haloferacaceae</taxon>
        <taxon>Halorubrum</taxon>
        <taxon>Halorubrum distributum group</taxon>
    </lineage>
</organism>
<name>M0PBJ2_9EURY</name>
<evidence type="ECO:0000313" key="1">
    <source>
        <dbReference type="EMBL" id="EMA66909.1"/>
    </source>
</evidence>
<proteinExistence type="predicted"/>
<dbReference type="EMBL" id="AOJJ01000091">
    <property type="protein sequence ID" value="EMA66909.1"/>
    <property type="molecule type" value="Genomic_DNA"/>
</dbReference>
<accession>M0PBJ2</accession>
<sequence length="70" mass="7932">MGMRIGERVGLKFDPPLRVAFFDIGNVTELTNTLIIGIFLREFYRGLLIRDIFAHTTNYTALTEVVTGVK</sequence>
<protein>
    <submittedName>
        <fullName evidence="1">Uncharacterized protein</fullName>
    </submittedName>
</protein>
<reference evidence="1 2" key="1">
    <citation type="journal article" date="2014" name="PLoS Genet.">
        <title>Phylogenetically driven sequencing of extremely halophilic archaea reveals strategies for static and dynamic osmo-response.</title>
        <authorList>
            <person name="Becker E.A."/>
            <person name="Seitzer P.M."/>
            <person name="Tritt A."/>
            <person name="Larsen D."/>
            <person name="Krusor M."/>
            <person name="Yao A.I."/>
            <person name="Wu D."/>
            <person name="Madern D."/>
            <person name="Eisen J.A."/>
            <person name="Darling A.E."/>
            <person name="Facciotti M.T."/>
        </authorList>
    </citation>
    <scope>NUCLEOTIDE SEQUENCE [LARGE SCALE GENOMIC DNA]</scope>
    <source>
        <strain evidence="1 2">JCM 13916</strain>
    </source>
</reference>
<comment type="caution">
    <text evidence="1">The sequence shown here is derived from an EMBL/GenBank/DDBJ whole genome shotgun (WGS) entry which is preliminary data.</text>
</comment>
<dbReference type="AlphaFoldDB" id="M0PBJ2"/>
<evidence type="ECO:0000313" key="2">
    <source>
        <dbReference type="Proteomes" id="UP000011528"/>
    </source>
</evidence>
<dbReference type="Proteomes" id="UP000011528">
    <property type="component" value="Unassembled WGS sequence"/>
</dbReference>
<gene>
    <name evidence="1" type="ORF">C462_16125</name>
</gene>